<accession>A0A6H1ZS94</accession>
<reference evidence="2" key="1">
    <citation type="submission" date="2020-03" db="EMBL/GenBank/DDBJ databases">
        <title>The deep terrestrial virosphere.</title>
        <authorList>
            <person name="Holmfeldt K."/>
            <person name="Nilsson E."/>
            <person name="Simone D."/>
            <person name="Lopez-Fernandez M."/>
            <person name="Wu X."/>
            <person name="de Brujin I."/>
            <person name="Lundin D."/>
            <person name="Andersson A."/>
            <person name="Bertilsson S."/>
            <person name="Dopson M."/>
        </authorList>
    </citation>
    <scope>NUCLEOTIDE SEQUENCE</scope>
    <source>
        <strain evidence="2">TM448A01681</strain>
        <strain evidence="3">TM448B01302</strain>
    </source>
</reference>
<evidence type="ECO:0000313" key="3">
    <source>
        <dbReference type="EMBL" id="QJH98403.1"/>
    </source>
</evidence>
<name>A0A6H1ZS94_9ZZZZ</name>
<feature type="compositionally biased region" description="Polar residues" evidence="1">
    <location>
        <begin position="141"/>
        <end position="152"/>
    </location>
</feature>
<proteinExistence type="predicted"/>
<dbReference type="EMBL" id="MT144185">
    <property type="protein sequence ID" value="QJA50281.1"/>
    <property type="molecule type" value="Genomic_DNA"/>
</dbReference>
<feature type="compositionally biased region" description="Basic and acidic residues" evidence="1">
    <location>
        <begin position="156"/>
        <end position="166"/>
    </location>
</feature>
<evidence type="ECO:0000256" key="1">
    <source>
        <dbReference type="SAM" id="MobiDB-lite"/>
    </source>
</evidence>
<organism evidence="2">
    <name type="scientific">viral metagenome</name>
    <dbReference type="NCBI Taxonomy" id="1070528"/>
    <lineage>
        <taxon>unclassified sequences</taxon>
        <taxon>metagenomes</taxon>
        <taxon>organismal metagenomes</taxon>
    </lineage>
</organism>
<dbReference type="AlphaFoldDB" id="A0A6H1ZS94"/>
<feature type="compositionally biased region" description="Basic and acidic residues" evidence="1">
    <location>
        <begin position="52"/>
        <end position="68"/>
    </location>
</feature>
<protein>
    <submittedName>
        <fullName evidence="2">Uncharacterized protein</fullName>
    </submittedName>
</protein>
<sequence length="186" mass="21354">MTNDKKGLQDAVISAKEVLEKTDKEKYPKLYESREANVKSLEIALDQRLRAKKAEKDLKNNPPEEKKTPKNNGDATPTKRFSLDDIEEMSALSKVHKDDREEIFDYAERKKLKVSEVLDKPFIASFLKEKEEERKSAEASNTAKNQRTTSKSSNKRLLDQLEKGELPEEDIDKAVKARFKKLKGKS</sequence>
<dbReference type="EMBL" id="MT144731">
    <property type="protein sequence ID" value="QJH98403.1"/>
    <property type="molecule type" value="Genomic_DNA"/>
</dbReference>
<evidence type="ECO:0000313" key="2">
    <source>
        <dbReference type="EMBL" id="QJA50281.1"/>
    </source>
</evidence>
<feature type="region of interest" description="Disordered" evidence="1">
    <location>
        <begin position="129"/>
        <end position="167"/>
    </location>
</feature>
<feature type="region of interest" description="Disordered" evidence="1">
    <location>
        <begin position="52"/>
        <end position="85"/>
    </location>
</feature>
<gene>
    <name evidence="2" type="ORF">TM448A01681_0007</name>
    <name evidence="3" type="ORF">TM448B01302_0007</name>
</gene>